<dbReference type="GO" id="GO:0016137">
    <property type="term" value="P:glycoside metabolic process"/>
    <property type="evidence" value="ECO:0007669"/>
    <property type="project" value="UniProtKB-ARBA"/>
</dbReference>
<dbReference type="EMBL" id="JAGFBF010000005">
    <property type="protein sequence ID" value="MBO2989919.1"/>
    <property type="molecule type" value="Genomic_DNA"/>
</dbReference>
<dbReference type="InterPro" id="IPR024078">
    <property type="entry name" value="LmbE-like_dom_sf"/>
</dbReference>
<keyword evidence="2" id="KW-0808">Transferase</keyword>
<dbReference type="GO" id="GO:0032259">
    <property type="term" value="P:methylation"/>
    <property type="evidence" value="ECO:0007669"/>
    <property type="project" value="UniProtKB-KW"/>
</dbReference>
<protein>
    <submittedName>
        <fullName evidence="2">Bifunctional PIG-L family deacetylase/class I SAM-dependent methyltransferase</fullName>
    </submittedName>
</protein>
<dbReference type="Pfam" id="PF02585">
    <property type="entry name" value="PIG-L"/>
    <property type="match status" value="1"/>
</dbReference>
<dbReference type="PANTHER" id="PTHR12993:SF30">
    <property type="entry name" value="N-ACETYL-ALPHA-D-GLUCOSAMINYL L-MALATE DEACETYLASE 1"/>
    <property type="match status" value="1"/>
</dbReference>
<dbReference type="InterPro" id="IPR029063">
    <property type="entry name" value="SAM-dependent_MTases_sf"/>
</dbReference>
<reference evidence="2" key="1">
    <citation type="submission" date="2021-03" db="EMBL/GenBank/DDBJ databases">
        <title>Leucobacter chromiisoli sp. nov., isolated from chromium-containing soil of chemical plant.</title>
        <authorList>
            <person name="Xu Z."/>
        </authorList>
    </citation>
    <scope>NUCLEOTIDE SEQUENCE</scope>
    <source>
        <strain evidence="2">K 70/01</strain>
    </source>
</reference>
<dbReference type="InterPro" id="IPR008715">
    <property type="entry name" value="SAM-MeTfrase_NodS-like"/>
</dbReference>
<dbReference type="GO" id="GO:0008757">
    <property type="term" value="F:S-adenosylmethionine-dependent methyltransferase activity"/>
    <property type="evidence" value="ECO:0007669"/>
    <property type="project" value="InterPro"/>
</dbReference>
<evidence type="ECO:0000313" key="3">
    <source>
        <dbReference type="Proteomes" id="UP000668403"/>
    </source>
</evidence>
<dbReference type="Gene3D" id="3.40.50.10320">
    <property type="entry name" value="LmbE-like"/>
    <property type="match status" value="1"/>
</dbReference>
<name>A0A939QLJ1_9MICO</name>
<dbReference type="SUPFAM" id="SSF102588">
    <property type="entry name" value="LmbE-like"/>
    <property type="match status" value="1"/>
</dbReference>
<accession>A0A939QLJ1</accession>
<dbReference type="PANTHER" id="PTHR12993">
    <property type="entry name" value="N-ACETYLGLUCOSAMINYL-PHOSPHATIDYLINOSITOL DE-N-ACETYLASE-RELATED"/>
    <property type="match status" value="1"/>
</dbReference>
<keyword evidence="3" id="KW-1185">Reference proteome</keyword>
<evidence type="ECO:0000313" key="2">
    <source>
        <dbReference type="EMBL" id="MBO2989919.1"/>
    </source>
</evidence>
<gene>
    <name evidence="2" type="ORF">J4H85_07915</name>
</gene>
<dbReference type="CDD" id="cd02440">
    <property type="entry name" value="AdoMet_MTases"/>
    <property type="match status" value="1"/>
</dbReference>
<dbReference type="SUPFAM" id="SSF53335">
    <property type="entry name" value="S-adenosyl-L-methionine-dependent methyltransferases"/>
    <property type="match status" value="1"/>
</dbReference>
<dbReference type="Proteomes" id="UP000668403">
    <property type="component" value="Unassembled WGS sequence"/>
</dbReference>
<keyword evidence="2" id="KW-0489">Methyltransferase</keyword>
<proteinExistence type="predicted"/>
<dbReference type="RefSeq" id="WP_208238519.1">
    <property type="nucleotide sequence ID" value="NZ_BAAAQU010000002.1"/>
</dbReference>
<dbReference type="Gene3D" id="3.40.50.150">
    <property type="entry name" value="Vaccinia Virus protein VP39"/>
    <property type="match status" value="1"/>
</dbReference>
<dbReference type="Pfam" id="PF05401">
    <property type="entry name" value="NodS"/>
    <property type="match status" value="1"/>
</dbReference>
<dbReference type="GO" id="GO:0009312">
    <property type="term" value="P:oligosaccharide biosynthetic process"/>
    <property type="evidence" value="ECO:0007669"/>
    <property type="project" value="InterPro"/>
</dbReference>
<dbReference type="AlphaFoldDB" id="A0A939QLJ1"/>
<dbReference type="InterPro" id="IPR003737">
    <property type="entry name" value="GlcNAc_PI_deacetylase-related"/>
</dbReference>
<keyword evidence="1" id="KW-0862">Zinc</keyword>
<evidence type="ECO:0000256" key="1">
    <source>
        <dbReference type="ARBA" id="ARBA00022833"/>
    </source>
</evidence>
<dbReference type="GO" id="GO:0016811">
    <property type="term" value="F:hydrolase activity, acting on carbon-nitrogen (but not peptide) bonds, in linear amides"/>
    <property type="evidence" value="ECO:0007669"/>
    <property type="project" value="TreeGrafter"/>
</dbReference>
<comment type="caution">
    <text evidence="2">The sequence shown here is derived from an EMBL/GenBank/DDBJ whole genome shotgun (WGS) entry which is preliminary data.</text>
</comment>
<sequence length="480" mass="52216">MSESSVRFAACPLSSPGTDPEVWTSAAAELPQLDVSGWARVVVAVAHPDDEVLGAGGIIADLAARGASIETIIVSRGEGAIPGLDAESQEQLAHERRDESTRAAEVLGAPTPLFLGLPDGGLQDHEFRISEAIAAGVRRMLTGRARSGAGETVVLTHWVHDGHPDHEAVGRAAAAAVERVRRTAPHTRLVSFPVWALHWDTPCDGIVPWARAARAELDPEAFDRKTRAARVFRSQNAPWPDESSGDPVMPAHVVQRLLEVPEWAILDSFAQPREAVDSRAHLEGLYSRNTDPWELETSAYEADKRDATLAALPRERYRFCFEPGCSVGVLTLELARRADRVEAWDPVDRALDRARERVAARVRDGDRDAQRLTLVRRALTTGDDEQATQLGPRGADLIVLSEMLYFIPHAELRAILTGLVERAEPGAHIVAVHWRHPVAGWPEGGSATHDVLLATPGLTHLRRDAASADYLIDVCAVAPR</sequence>
<organism evidence="2 3">
    <name type="scientific">Leucobacter tardus</name>
    <dbReference type="NCBI Taxonomy" id="501483"/>
    <lineage>
        <taxon>Bacteria</taxon>
        <taxon>Bacillati</taxon>
        <taxon>Actinomycetota</taxon>
        <taxon>Actinomycetes</taxon>
        <taxon>Micrococcales</taxon>
        <taxon>Microbacteriaceae</taxon>
        <taxon>Leucobacter</taxon>
    </lineage>
</organism>